<dbReference type="VEuPathDB" id="FungiDB:G647_01502"/>
<feature type="domain" description="Amidohydrolase-related" evidence="4">
    <location>
        <begin position="65"/>
        <end position="270"/>
    </location>
</feature>
<dbReference type="SUPFAM" id="SSF51556">
    <property type="entry name" value="Metallo-dependent hydrolases"/>
    <property type="match status" value="1"/>
</dbReference>
<proteinExistence type="inferred from homology"/>
<evidence type="ECO:0000313" key="5">
    <source>
        <dbReference type="EMBL" id="ETI29049.1"/>
    </source>
</evidence>
<dbReference type="GO" id="GO:0016831">
    <property type="term" value="F:carboxy-lyase activity"/>
    <property type="evidence" value="ECO:0007669"/>
    <property type="project" value="UniProtKB-KW"/>
</dbReference>
<organism evidence="5 6">
    <name type="scientific">Cladophialophora carrionii CBS 160.54</name>
    <dbReference type="NCBI Taxonomy" id="1279043"/>
    <lineage>
        <taxon>Eukaryota</taxon>
        <taxon>Fungi</taxon>
        <taxon>Dikarya</taxon>
        <taxon>Ascomycota</taxon>
        <taxon>Pezizomycotina</taxon>
        <taxon>Eurotiomycetes</taxon>
        <taxon>Chaetothyriomycetidae</taxon>
        <taxon>Chaetothyriales</taxon>
        <taxon>Herpotrichiellaceae</taxon>
        <taxon>Cladophialophora</taxon>
    </lineage>
</organism>
<name>V9DQ55_9EURO</name>
<dbReference type="EMBL" id="KB822697">
    <property type="protein sequence ID" value="ETI29049.1"/>
    <property type="molecule type" value="Genomic_DNA"/>
</dbReference>
<dbReference type="PANTHER" id="PTHR21240">
    <property type="entry name" value="2-AMINO-3-CARBOXYLMUCONATE-6-SEMIALDEHYDE DECARBOXYLASE"/>
    <property type="match status" value="1"/>
</dbReference>
<protein>
    <recommendedName>
        <fullName evidence="4">Amidohydrolase-related domain-containing protein</fullName>
    </recommendedName>
</protein>
<accession>V9DQ55</accession>
<dbReference type="Gene3D" id="3.20.20.140">
    <property type="entry name" value="Metal-dependent hydrolases"/>
    <property type="match status" value="1"/>
</dbReference>
<gene>
    <name evidence="5" type="ORF">G647_01502</name>
</gene>
<dbReference type="InterPro" id="IPR032465">
    <property type="entry name" value="ACMSD"/>
</dbReference>
<dbReference type="Proteomes" id="UP000030678">
    <property type="component" value="Unassembled WGS sequence"/>
</dbReference>
<evidence type="ECO:0000259" key="4">
    <source>
        <dbReference type="Pfam" id="PF04909"/>
    </source>
</evidence>
<dbReference type="InterPro" id="IPR032466">
    <property type="entry name" value="Metal_Hydrolase"/>
</dbReference>
<dbReference type="GeneID" id="19979995"/>
<evidence type="ECO:0000256" key="2">
    <source>
        <dbReference type="ARBA" id="ARBA00023239"/>
    </source>
</evidence>
<evidence type="ECO:0000256" key="1">
    <source>
        <dbReference type="ARBA" id="ARBA00022793"/>
    </source>
</evidence>
<dbReference type="Pfam" id="PF04909">
    <property type="entry name" value="Amidohydro_2"/>
    <property type="match status" value="1"/>
</dbReference>
<dbReference type="AlphaFoldDB" id="V9DQ55"/>
<sequence>MAPTGWLDVHTHFFPPMTDEQAEDLAQNLQEGNFMVTAASLHWSAEKVIEYNNSAGVQMSLLSYIPTQHEKIRAANDLGHEIVKKYPDRFGQLLSLPTDDEDACSEEISRAAHWDLRPDGYSTSTVYNGVPLSDSRLDKVWELLDQEQAVVHVHPNAYAPGTHGRPSPLIEVAFDTARIATDMLYKGVFRRFAKINFIFGHCGGALPALSGRISLLGTESWVPNPLNLTRDEIEKQLSSLYVDTAATAKTGLAPAANMLGISHCVYGSDCGVPCSTANTMNENKLDVETFEKKQGLAPGTIAKNTWNLFPAAAKRAERDDHLADRIP</sequence>
<dbReference type="HOGENOM" id="CLU_039329_2_1_1"/>
<comment type="similarity">
    <text evidence="3">Belongs to the metallo-dependent hydrolases superfamily.</text>
</comment>
<dbReference type="GO" id="GO:0005737">
    <property type="term" value="C:cytoplasm"/>
    <property type="evidence" value="ECO:0007669"/>
    <property type="project" value="TreeGrafter"/>
</dbReference>
<dbReference type="GO" id="GO:0016787">
    <property type="term" value="F:hydrolase activity"/>
    <property type="evidence" value="ECO:0007669"/>
    <property type="project" value="InterPro"/>
</dbReference>
<evidence type="ECO:0000256" key="3">
    <source>
        <dbReference type="RuleBase" id="RU366045"/>
    </source>
</evidence>
<dbReference type="GO" id="GO:0019748">
    <property type="term" value="P:secondary metabolic process"/>
    <property type="evidence" value="ECO:0007669"/>
    <property type="project" value="TreeGrafter"/>
</dbReference>
<reference evidence="5 6" key="1">
    <citation type="submission" date="2013-03" db="EMBL/GenBank/DDBJ databases">
        <title>The Genome Sequence of Cladophialophora carrionii CBS 160.54.</title>
        <authorList>
            <consortium name="The Broad Institute Genomics Platform"/>
            <person name="Cuomo C."/>
            <person name="de Hoog S."/>
            <person name="Gorbushina A."/>
            <person name="Walker B."/>
            <person name="Young S.K."/>
            <person name="Zeng Q."/>
            <person name="Gargeya S."/>
            <person name="Fitzgerald M."/>
            <person name="Haas B."/>
            <person name="Abouelleil A."/>
            <person name="Allen A.W."/>
            <person name="Alvarado L."/>
            <person name="Arachchi H.M."/>
            <person name="Berlin A.M."/>
            <person name="Chapman S.B."/>
            <person name="Gainer-Dewar J."/>
            <person name="Goldberg J."/>
            <person name="Griggs A."/>
            <person name="Gujja S."/>
            <person name="Hansen M."/>
            <person name="Howarth C."/>
            <person name="Imamovic A."/>
            <person name="Ireland A."/>
            <person name="Larimer J."/>
            <person name="McCowan C."/>
            <person name="Murphy C."/>
            <person name="Pearson M."/>
            <person name="Poon T.W."/>
            <person name="Priest M."/>
            <person name="Roberts A."/>
            <person name="Saif S."/>
            <person name="Shea T."/>
            <person name="Sisk P."/>
            <person name="Sykes S."/>
            <person name="Wortman J."/>
            <person name="Nusbaum C."/>
            <person name="Birren B."/>
        </authorList>
    </citation>
    <scope>NUCLEOTIDE SEQUENCE [LARGE SCALE GENOMIC DNA]</scope>
    <source>
        <strain evidence="5 6">CBS 160.54</strain>
    </source>
</reference>
<keyword evidence="1 3" id="KW-0210">Decarboxylase</keyword>
<dbReference type="InterPro" id="IPR006680">
    <property type="entry name" value="Amidohydro-rel"/>
</dbReference>
<dbReference type="OrthoDB" id="2832284at2759"/>
<dbReference type="PANTHER" id="PTHR21240:SF28">
    <property type="entry name" value="ISO-OROTATE DECARBOXYLASE (EUROFUNG)"/>
    <property type="match status" value="1"/>
</dbReference>
<evidence type="ECO:0000313" key="6">
    <source>
        <dbReference type="Proteomes" id="UP000030678"/>
    </source>
</evidence>
<keyword evidence="2 3" id="KW-0456">Lyase</keyword>
<dbReference type="RefSeq" id="XP_008723123.1">
    <property type="nucleotide sequence ID" value="XM_008724901.1"/>
</dbReference>